<keyword evidence="2" id="KW-1185">Reference proteome</keyword>
<dbReference type="EMBL" id="BLLF01002159">
    <property type="protein sequence ID" value="GFH22944.1"/>
    <property type="molecule type" value="Genomic_DNA"/>
</dbReference>
<name>A0A699ZW92_HAELA</name>
<protein>
    <submittedName>
        <fullName evidence="1">Uncharacterized protein</fullName>
    </submittedName>
</protein>
<proteinExistence type="predicted"/>
<comment type="caution">
    <text evidence="1">The sequence shown here is derived from an EMBL/GenBank/DDBJ whole genome shotgun (WGS) entry which is preliminary data.</text>
</comment>
<dbReference type="AlphaFoldDB" id="A0A699ZW92"/>
<sequence>MPLPTATLLRGHNIRPKHPCSACEPALRRRLLFQHADPDGAIAVANGGLDVENSMEATSWAQTPFVLMPASAHQGSLLAQDFVPLAAVWGNLVMARAGQGARREPVKSRLVHGGVYLGGGWNLS</sequence>
<dbReference type="Proteomes" id="UP000485058">
    <property type="component" value="Unassembled WGS sequence"/>
</dbReference>
<evidence type="ECO:0000313" key="2">
    <source>
        <dbReference type="Proteomes" id="UP000485058"/>
    </source>
</evidence>
<organism evidence="1 2">
    <name type="scientific">Haematococcus lacustris</name>
    <name type="common">Green alga</name>
    <name type="synonym">Haematococcus pluvialis</name>
    <dbReference type="NCBI Taxonomy" id="44745"/>
    <lineage>
        <taxon>Eukaryota</taxon>
        <taxon>Viridiplantae</taxon>
        <taxon>Chlorophyta</taxon>
        <taxon>core chlorophytes</taxon>
        <taxon>Chlorophyceae</taxon>
        <taxon>CS clade</taxon>
        <taxon>Chlamydomonadales</taxon>
        <taxon>Haematococcaceae</taxon>
        <taxon>Haematococcus</taxon>
    </lineage>
</organism>
<evidence type="ECO:0000313" key="1">
    <source>
        <dbReference type="EMBL" id="GFH22944.1"/>
    </source>
</evidence>
<reference evidence="1 2" key="1">
    <citation type="submission" date="2020-02" db="EMBL/GenBank/DDBJ databases">
        <title>Draft genome sequence of Haematococcus lacustris strain NIES-144.</title>
        <authorList>
            <person name="Morimoto D."/>
            <person name="Nakagawa S."/>
            <person name="Yoshida T."/>
            <person name="Sawayama S."/>
        </authorList>
    </citation>
    <scope>NUCLEOTIDE SEQUENCE [LARGE SCALE GENOMIC DNA]</scope>
    <source>
        <strain evidence="1 2">NIES-144</strain>
    </source>
</reference>
<accession>A0A699ZW92</accession>
<gene>
    <name evidence="1" type="ORF">HaLaN_20483</name>
</gene>